<dbReference type="RefSeq" id="WP_235349350.1">
    <property type="nucleotide sequence ID" value="NZ_JAUJQL010000007.1"/>
</dbReference>
<evidence type="ECO:0000313" key="4">
    <source>
        <dbReference type="Proteomes" id="UP001172217"/>
    </source>
</evidence>
<keyword evidence="4" id="KW-1185">Reference proteome</keyword>
<accession>A0ABT8NR77</accession>
<evidence type="ECO:0008006" key="5">
    <source>
        <dbReference type="Google" id="ProtNLM"/>
    </source>
</evidence>
<protein>
    <recommendedName>
        <fullName evidence="5">DUF3618 domain-containing protein</fullName>
    </recommendedName>
</protein>
<feature type="compositionally biased region" description="Low complexity" evidence="1">
    <location>
        <begin position="115"/>
        <end position="129"/>
    </location>
</feature>
<feature type="region of interest" description="Disordered" evidence="1">
    <location>
        <begin position="31"/>
        <end position="56"/>
    </location>
</feature>
<keyword evidence="2" id="KW-0472">Membrane</keyword>
<evidence type="ECO:0000256" key="2">
    <source>
        <dbReference type="SAM" id="Phobius"/>
    </source>
</evidence>
<dbReference type="EMBL" id="JAUJQL010000007">
    <property type="protein sequence ID" value="MDN7524042.1"/>
    <property type="molecule type" value="Genomic_DNA"/>
</dbReference>
<gene>
    <name evidence="3" type="ORF">QZM70_13960</name>
</gene>
<organism evidence="3 4">
    <name type="scientific">Burkholderia orbicola</name>
    <dbReference type="NCBI Taxonomy" id="2978683"/>
    <lineage>
        <taxon>Bacteria</taxon>
        <taxon>Pseudomonadati</taxon>
        <taxon>Pseudomonadota</taxon>
        <taxon>Betaproteobacteria</taxon>
        <taxon>Burkholderiales</taxon>
        <taxon>Burkholderiaceae</taxon>
        <taxon>Burkholderia</taxon>
        <taxon>Burkholderia cepacia complex</taxon>
    </lineage>
</organism>
<name>A0ABT8NR77_9BURK</name>
<comment type="caution">
    <text evidence="3">The sequence shown here is derived from an EMBL/GenBank/DDBJ whole genome shotgun (WGS) entry which is preliminary data.</text>
</comment>
<keyword evidence="2" id="KW-0812">Transmembrane</keyword>
<feature type="transmembrane region" description="Helical" evidence="2">
    <location>
        <begin position="57"/>
        <end position="75"/>
    </location>
</feature>
<keyword evidence="2" id="KW-1133">Transmembrane helix</keyword>
<sequence length="135" mass="14218">MTQRASDRQPLESQRRVLLARMAATRAELSASSHVIDTTQQSSAHDRARHPSTSLPTLYGSTGASIAVALVGLAVLGPRRLVATAVRAGLVALIGRMTRDIVRLKFRPRQAWLDAPGTATSGPPAAASSIKSSVP</sequence>
<proteinExistence type="predicted"/>
<feature type="compositionally biased region" description="Polar residues" evidence="1">
    <location>
        <begin position="31"/>
        <end position="43"/>
    </location>
</feature>
<reference evidence="3" key="1">
    <citation type="submission" date="2023-07" db="EMBL/GenBank/DDBJ databases">
        <title>A collection of bacterial strains from the Burkholderia cepacia Research Laboratory and Repository.</title>
        <authorList>
            <person name="Lipuma J."/>
            <person name="Spilker T."/>
            <person name="Caverly L."/>
        </authorList>
    </citation>
    <scope>NUCLEOTIDE SEQUENCE</scope>
    <source>
        <strain evidence="3">AU45194</strain>
    </source>
</reference>
<dbReference type="Proteomes" id="UP001172217">
    <property type="component" value="Unassembled WGS sequence"/>
</dbReference>
<evidence type="ECO:0000256" key="1">
    <source>
        <dbReference type="SAM" id="MobiDB-lite"/>
    </source>
</evidence>
<feature type="region of interest" description="Disordered" evidence="1">
    <location>
        <begin position="114"/>
        <end position="135"/>
    </location>
</feature>
<evidence type="ECO:0000313" key="3">
    <source>
        <dbReference type="EMBL" id="MDN7524042.1"/>
    </source>
</evidence>